<dbReference type="Pfam" id="PF03891">
    <property type="entry name" value="DUF333"/>
    <property type="match status" value="1"/>
</dbReference>
<evidence type="ECO:0000313" key="3">
    <source>
        <dbReference type="Proteomes" id="UP000294575"/>
    </source>
</evidence>
<evidence type="ECO:0000256" key="1">
    <source>
        <dbReference type="SAM" id="SignalP"/>
    </source>
</evidence>
<dbReference type="PROSITE" id="PS51257">
    <property type="entry name" value="PROKAR_LIPOPROTEIN"/>
    <property type="match status" value="1"/>
</dbReference>
<evidence type="ECO:0000313" key="2">
    <source>
        <dbReference type="EMBL" id="TDQ38865.1"/>
    </source>
</evidence>
<organism evidence="2 3">
    <name type="scientific">Thiopseudomonas denitrificans</name>
    <dbReference type="NCBI Taxonomy" id="1501432"/>
    <lineage>
        <taxon>Bacteria</taxon>
        <taxon>Pseudomonadati</taxon>
        <taxon>Pseudomonadota</taxon>
        <taxon>Gammaproteobacteria</taxon>
        <taxon>Pseudomonadales</taxon>
        <taxon>Pseudomonadaceae</taxon>
        <taxon>Thiopseudomonas</taxon>
    </lineage>
</organism>
<gene>
    <name evidence="2" type="ORF">DFQ45_10328</name>
</gene>
<feature type="chain" id="PRO_5020386094" description="Hemolysin" evidence="1">
    <location>
        <begin position="28"/>
        <end position="88"/>
    </location>
</feature>
<protein>
    <recommendedName>
        <fullName evidence="4">Hemolysin</fullName>
    </recommendedName>
</protein>
<accession>A0A4R6U384</accession>
<dbReference type="PANTHER" id="PTHR38008:SF2">
    <property type="entry name" value="HEMOLYSIN"/>
    <property type="match status" value="1"/>
</dbReference>
<dbReference type="PANTHER" id="PTHR38008">
    <property type="entry name" value="HEMOLYSIN-RELATED"/>
    <property type="match status" value="1"/>
</dbReference>
<dbReference type="InterPro" id="IPR005590">
    <property type="entry name" value="DUF333"/>
</dbReference>
<dbReference type="RefSeq" id="WP_101497818.1">
    <property type="nucleotide sequence ID" value="NZ_LNJZ01000009.1"/>
</dbReference>
<dbReference type="OrthoDB" id="148878at2"/>
<sequence length="88" mass="9538">MKICFAKSGTIVAAALPLLLISGCSSHDSGIAPPPTVKLANPASVYCVELGGRLEIIRNQQGDRGLCHLPDGSAIDEWELFRRDYRQE</sequence>
<name>A0A4R6U384_9GAMM</name>
<dbReference type="EMBL" id="SNYK01000003">
    <property type="protein sequence ID" value="TDQ38865.1"/>
    <property type="molecule type" value="Genomic_DNA"/>
</dbReference>
<keyword evidence="3" id="KW-1185">Reference proteome</keyword>
<proteinExistence type="predicted"/>
<dbReference type="Proteomes" id="UP000294575">
    <property type="component" value="Unassembled WGS sequence"/>
</dbReference>
<keyword evidence="1" id="KW-0732">Signal</keyword>
<feature type="signal peptide" evidence="1">
    <location>
        <begin position="1"/>
        <end position="27"/>
    </location>
</feature>
<evidence type="ECO:0008006" key="4">
    <source>
        <dbReference type="Google" id="ProtNLM"/>
    </source>
</evidence>
<dbReference type="AlphaFoldDB" id="A0A4R6U384"/>
<comment type="caution">
    <text evidence="2">The sequence shown here is derived from an EMBL/GenBank/DDBJ whole genome shotgun (WGS) entry which is preliminary data.</text>
</comment>
<reference evidence="2 3" key="1">
    <citation type="submission" date="2019-03" db="EMBL/GenBank/DDBJ databases">
        <title>Genomic Encyclopedia of Type Strains, Phase IV (KMG-IV): sequencing the most valuable type-strain genomes for metagenomic binning, comparative biology and taxonomic classification.</title>
        <authorList>
            <person name="Goeker M."/>
        </authorList>
    </citation>
    <scope>NUCLEOTIDE SEQUENCE [LARGE SCALE GENOMIC DNA]</scope>
    <source>
        <strain evidence="2 3">DSM 28679</strain>
    </source>
</reference>